<dbReference type="UniPathway" id="UPA00579">
    <property type="reaction ID" value="UER00640"/>
</dbReference>
<dbReference type="AlphaFoldDB" id="A0A2I7N394"/>
<dbReference type="Gene3D" id="3.40.50.300">
    <property type="entry name" value="P-loop containing nucleotide triphosphate hydrolases"/>
    <property type="match status" value="1"/>
</dbReference>
<dbReference type="EMBL" id="CP024847">
    <property type="protein sequence ID" value="AUR50927.1"/>
    <property type="molecule type" value="Genomic_DNA"/>
</dbReference>
<sequence length="216" mass="24647">MSSFIIGVAGGSGSGKSTVTDHIVNAIGEENVAILVQDNYYLDLVHLTHEQRRKVNFDHPDAFDWELMLKHIDCLANGLPIEMPTYDYTLDIRKTETLTVMPAPIIVVEGLFALLDAKIRKYMTLRIYVDTADDIRFIRRLERDIHERGRSTDSVIKQYLESVRPMHKQFIEPTKRNAHIIIPHGANKAALEMIVARVRAAINKEELDVSSYFDEV</sequence>
<dbReference type="Proteomes" id="UP000236655">
    <property type="component" value="Chromosome"/>
</dbReference>
<evidence type="ECO:0000256" key="1">
    <source>
        <dbReference type="ARBA" id="ARBA00004690"/>
    </source>
</evidence>
<dbReference type="GO" id="GO:0044206">
    <property type="term" value="P:UMP salvage"/>
    <property type="evidence" value="ECO:0007669"/>
    <property type="project" value="UniProtKB-UniPathway"/>
</dbReference>
<comment type="subcellular location">
    <subcellularLocation>
        <location evidence="5">Cytoplasm</location>
    </subcellularLocation>
</comment>
<evidence type="ECO:0000256" key="2">
    <source>
        <dbReference type="ARBA" id="ARBA00022679"/>
    </source>
</evidence>
<evidence type="ECO:0000256" key="4">
    <source>
        <dbReference type="ARBA" id="ARBA00022777"/>
    </source>
</evidence>
<gene>
    <name evidence="7" type="ORF">CUN60_00945</name>
</gene>
<dbReference type="GO" id="GO:0005737">
    <property type="term" value="C:cytoplasm"/>
    <property type="evidence" value="ECO:0007669"/>
    <property type="project" value="UniProtKB-SubCell"/>
</dbReference>
<evidence type="ECO:0000313" key="7">
    <source>
        <dbReference type="EMBL" id="AUR50927.1"/>
    </source>
</evidence>
<dbReference type="NCBIfam" id="NF004018">
    <property type="entry name" value="PRK05480.1"/>
    <property type="match status" value="1"/>
</dbReference>
<evidence type="ECO:0000256" key="3">
    <source>
        <dbReference type="ARBA" id="ARBA00022741"/>
    </source>
</evidence>
<keyword evidence="5" id="KW-0067">ATP-binding</keyword>
<dbReference type="GO" id="GO:0043771">
    <property type="term" value="F:cytidine kinase activity"/>
    <property type="evidence" value="ECO:0007669"/>
    <property type="project" value="RHEA"/>
</dbReference>
<dbReference type="InterPro" id="IPR027417">
    <property type="entry name" value="P-loop_NTPase"/>
</dbReference>
<dbReference type="OrthoDB" id="9777642at2"/>
<keyword evidence="8" id="KW-1185">Reference proteome</keyword>
<name>A0A2I7N394_9NEIS</name>
<dbReference type="CDD" id="cd02023">
    <property type="entry name" value="UMPK"/>
    <property type="match status" value="1"/>
</dbReference>
<evidence type="ECO:0000313" key="8">
    <source>
        <dbReference type="Proteomes" id="UP000236655"/>
    </source>
</evidence>
<dbReference type="SUPFAM" id="SSF52540">
    <property type="entry name" value="P-loop containing nucleoside triphosphate hydrolases"/>
    <property type="match status" value="1"/>
</dbReference>
<dbReference type="NCBIfam" id="TIGR00235">
    <property type="entry name" value="udk"/>
    <property type="match status" value="1"/>
</dbReference>
<comment type="similarity">
    <text evidence="5">Belongs to the uridine kinase family.</text>
</comment>
<proteinExistence type="inferred from homology"/>
<reference evidence="8" key="1">
    <citation type="submission" date="2017-11" db="EMBL/GenBank/DDBJ databases">
        <authorList>
            <person name="Chan K.G."/>
            <person name="Lee L.S."/>
        </authorList>
    </citation>
    <scope>NUCLEOTIDE SEQUENCE [LARGE SCALE GENOMIC DNA]</scope>
    <source>
        <strain evidence="8">DSM 100970</strain>
    </source>
</reference>
<comment type="pathway">
    <text evidence="1 5">Pyrimidine metabolism; UMP biosynthesis via salvage pathway; UMP from uridine: step 1/1.</text>
</comment>
<keyword evidence="4 5" id="KW-0418">Kinase</keyword>
<keyword evidence="2 5" id="KW-0808">Transferase</keyword>
<dbReference type="GO" id="GO:0044211">
    <property type="term" value="P:CTP salvage"/>
    <property type="evidence" value="ECO:0007669"/>
    <property type="project" value="UniProtKB-UniPathway"/>
</dbReference>
<dbReference type="GO" id="GO:0004849">
    <property type="term" value="F:uridine kinase activity"/>
    <property type="evidence" value="ECO:0007669"/>
    <property type="project" value="UniProtKB-EC"/>
</dbReference>
<accession>A0A2I7N394</accession>
<dbReference type="InterPro" id="IPR000764">
    <property type="entry name" value="Uridine_kinase-like"/>
</dbReference>
<comment type="catalytic activity">
    <reaction evidence="5">
        <text>cytidine + ATP = CMP + ADP + H(+)</text>
        <dbReference type="Rhea" id="RHEA:24674"/>
        <dbReference type="ChEBI" id="CHEBI:15378"/>
        <dbReference type="ChEBI" id="CHEBI:17562"/>
        <dbReference type="ChEBI" id="CHEBI:30616"/>
        <dbReference type="ChEBI" id="CHEBI:60377"/>
        <dbReference type="ChEBI" id="CHEBI:456216"/>
        <dbReference type="EC" id="2.7.1.48"/>
    </reaction>
</comment>
<comment type="pathway">
    <text evidence="5">Pyrimidine metabolism; CTP biosynthesis via salvage pathway; CTP from cytidine: step 1/3.</text>
</comment>
<dbReference type="UniPathway" id="UPA00574">
    <property type="reaction ID" value="UER00637"/>
</dbReference>
<keyword evidence="3 5" id="KW-0547">Nucleotide-binding</keyword>
<evidence type="ECO:0000259" key="6">
    <source>
        <dbReference type="Pfam" id="PF00485"/>
    </source>
</evidence>
<feature type="domain" description="Phosphoribulokinase/uridine kinase" evidence="6">
    <location>
        <begin position="5"/>
        <end position="187"/>
    </location>
</feature>
<dbReference type="InterPro" id="IPR006083">
    <property type="entry name" value="PRK/URK"/>
</dbReference>
<dbReference type="Pfam" id="PF00485">
    <property type="entry name" value="PRK"/>
    <property type="match status" value="1"/>
</dbReference>
<keyword evidence="5" id="KW-0963">Cytoplasm</keyword>
<comment type="catalytic activity">
    <reaction evidence="5">
        <text>uridine + ATP = UMP + ADP + H(+)</text>
        <dbReference type="Rhea" id="RHEA:16825"/>
        <dbReference type="ChEBI" id="CHEBI:15378"/>
        <dbReference type="ChEBI" id="CHEBI:16704"/>
        <dbReference type="ChEBI" id="CHEBI:30616"/>
        <dbReference type="ChEBI" id="CHEBI:57865"/>
        <dbReference type="ChEBI" id="CHEBI:456216"/>
        <dbReference type="EC" id="2.7.1.48"/>
    </reaction>
</comment>
<organism evidence="7 8">
    <name type="scientific">Aquella oligotrophica</name>
    <dbReference type="NCBI Taxonomy" id="2067065"/>
    <lineage>
        <taxon>Bacteria</taxon>
        <taxon>Pseudomonadati</taxon>
        <taxon>Pseudomonadota</taxon>
        <taxon>Betaproteobacteria</taxon>
        <taxon>Neisseriales</taxon>
        <taxon>Neisseriaceae</taxon>
        <taxon>Aquella</taxon>
    </lineage>
</organism>
<dbReference type="EC" id="2.7.1.48" evidence="5"/>
<dbReference type="KEGG" id="nba:CUN60_00945"/>
<dbReference type="GO" id="GO:0005524">
    <property type="term" value="F:ATP binding"/>
    <property type="evidence" value="ECO:0007669"/>
    <property type="project" value="UniProtKB-KW"/>
</dbReference>
<evidence type="ECO:0000256" key="5">
    <source>
        <dbReference type="RuleBase" id="RU003825"/>
    </source>
</evidence>
<dbReference type="PANTHER" id="PTHR10285">
    <property type="entry name" value="URIDINE KINASE"/>
    <property type="match status" value="1"/>
</dbReference>
<protein>
    <recommendedName>
        <fullName evidence="5">Uridine kinase</fullName>
        <ecNumber evidence="5">2.7.1.48</ecNumber>
    </recommendedName>
</protein>
<dbReference type="RefSeq" id="WP_102950227.1">
    <property type="nucleotide sequence ID" value="NZ_CP024847.1"/>
</dbReference>
<dbReference type="PRINTS" id="PR00988">
    <property type="entry name" value="URIDINKINASE"/>
</dbReference>